<proteinExistence type="predicted"/>
<reference evidence="1" key="1">
    <citation type="submission" date="2016-03" db="EMBL/GenBank/DDBJ databases">
        <title>Updated assembly of Pseudogymnoascus destructans, the fungus causing white-nose syndrome of bats.</title>
        <authorList>
            <person name="Palmer J.M."/>
            <person name="Drees K.P."/>
            <person name="Foster J.T."/>
            <person name="Lindner D.L."/>
        </authorList>
    </citation>
    <scope>NUCLEOTIDE SEQUENCE [LARGE SCALE GENOMIC DNA]</scope>
    <source>
        <strain evidence="1">20631-21</strain>
    </source>
</reference>
<dbReference type="VEuPathDB" id="FungiDB:GMDG_03967"/>
<evidence type="ECO:0000313" key="1">
    <source>
        <dbReference type="EMBL" id="OAF60022.1"/>
    </source>
</evidence>
<dbReference type="AlphaFoldDB" id="A0A177AF39"/>
<accession>A0A177AF39</accession>
<dbReference type="Proteomes" id="UP000077154">
    <property type="component" value="Unassembled WGS sequence"/>
</dbReference>
<sequence length="99" mass="11205">MEIGGMVRVDAICSDGEGTYVRVDKAEVKNTAIKGTYLWLAMANEAAREYPEQEWDIDLFEEYTETVHNGMVAIKTRCGEELGEMEEELEDSMSESDDE</sequence>
<organism evidence="1">
    <name type="scientific">Pseudogymnoascus destructans</name>
    <dbReference type="NCBI Taxonomy" id="655981"/>
    <lineage>
        <taxon>Eukaryota</taxon>
        <taxon>Fungi</taxon>
        <taxon>Dikarya</taxon>
        <taxon>Ascomycota</taxon>
        <taxon>Pezizomycotina</taxon>
        <taxon>Leotiomycetes</taxon>
        <taxon>Thelebolales</taxon>
        <taxon>Thelebolaceae</taxon>
        <taxon>Pseudogymnoascus</taxon>
    </lineage>
</organism>
<dbReference type="EMBL" id="KV441392">
    <property type="protein sequence ID" value="OAF60022.1"/>
    <property type="molecule type" value="Genomic_DNA"/>
</dbReference>
<gene>
    <name evidence="1" type="ORF">VC83_03164</name>
</gene>
<dbReference type="OrthoDB" id="3250281at2759"/>
<name>A0A177AF39_9PEZI</name>
<dbReference type="RefSeq" id="XP_024325304.1">
    <property type="nucleotide sequence ID" value="XM_024466813.1"/>
</dbReference>
<protein>
    <submittedName>
        <fullName evidence="1">Uncharacterized protein</fullName>
    </submittedName>
</protein>
<dbReference type="GeneID" id="36286241"/>